<feature type="transmembrane region" description="Helical" evidence="2">
    <location>
        <begin position="32"/>
        <end position="49"/>
    </location>
</feature>
<organism evidence="3 4">
    <name type="scientific">Necator americanus</name>
    <name type="common">Human hookworm</name>
    <dbReference type="NCBI Taxonomy" id="51031"/>
    <lineage>
        <taxon>Eukaryota</taxon>
        <taxon>Metazoa</taxon>
        <taxon>Ecdysozoa</taxon>
        <taxon>Nematoda</taxon>
        <taxon>Chromadorea</taxon>
        <taxon>Rhabditida</taxon>
        <taxon>Rhabditina</taxon>
        <taxon>Rhabditomorpha</taxon>
        <taxon>Strongyloidea</taxon>
        <taxon>Ancylostomatidae</taxon>
        <taxon>Bunostominae</taxon>
        <taxon>Necator</taxon>
    </lineage>
</organism>
<reference evidence="3 4" key="1">
    <citation type="submission" date="2023-08" db="EMBL/GenBank/DDBJ databases">
        <title>A Necator americanus chromosomal reference genome.</title>
        <authorList>
            <person name="Ilik V."/>
            <person name="Petrzelkova K.J."/>
            <person name="Pardy F."/>
            <person name="Fuh T."/>
            <person name="Niatou-Singa F.S."/>
            <person name="Gouil Q."/>
            <person name="Baker L."/>
            <person name="Ritchie M.E."/>
            <person name="Jex A.R."/>
            <person name="Gazzola D."/>
            <person name="Li H."/>
            <person name="Toshio Fujiwara R."/>
            <person name="Zhan B."/>
            <person name="Aroian R.V."/>
            <person name="Pafco B."/>
            <person name="Schwarz E.M."/>
        </authorList>
    </citation>
    <scope>NUCLEOTIDE SEQUENCE [LARGE SCALE GENOMIC DNA]</scope>
    <source>
        <strain evidence="3 4">Aroian</strain>
        <tissue evidence="3">Whole animal</tissue>
    </source>
</reference>
<comment type="caution">
    <text evidence="3">The sequence shown here is derived from an EMBL/GenBank/DDBJ whole genome shotgun (WGS) entry which is preliminary data.</text>
</comment>
<evidence type="ECO:0000256" key="1">
    <source>
        <dbReference type="SAM" id="MobiDB-lite"/>
    </source>
</evidence>
<dbReference type="Proteomes" id="UP001303046">
    <property type="component" value="Unassembled WGS sequence"/>
</dbReference>
<name>A0ABR1DR87_NECAM</name>
<feature type="compositionally biased region" description="Low complexity" evidence="1">
    <location>
        <begin position="74"/>
        <end position="83"/>
    </location>
</feature>
<protein>
    <submittedName>
        <fullName evidence="3">Uncharacterized protein</fullName>
    </submittedName>
</protein>
<feature type="region of interest" description="Disordered" evidence="1">
    <location>
        <begin position="71"/>
        <end position="175"/>
    </location>
</feature>
<keyword evidence="4" id="KW-1185">Reference proteome</keyword>
<keyword evidence="2" id="KW-0472">Membrane</keyword>
<dbReference type="EMBL" id="JAVFWL010000004">
    <property type="protein sequence ID" value="KAK6752947.1"/>
    <property type="molecule type" value="Genomic_DNA"/>
</dbReference>
<gene>
    <name evidence="3" type="primary">Necator_chrIV.g17301</name>
    <name evidence="3" type="ORF">RB195_004003</name>
</gene>
<accession>A0ABR1DR87</accession>
<evidence type="ECO:0000313" key="4">
    <source>
        <dbReference type="Proteomes" id="UP001303046"/>
    </source>
</evidence>
<evidence type="ECO:0000256" key="2">
    <source>
        <dbReference type="SAM" id="Phobius"/>
    </source>
</evidence>
<feature type="compositionally biased region" description="Basic residues" evidence="1">
    <location>
        <begin position="110"/>
        <end position="121"/>
    </location>
</feature>
<keyword evidence="2" id="KW-1133">Transmembrane helix</keyword>
<feature type="compositionally biased region" description="Basic and acidic residues" evidence="1">
    <location>
        <begin position="207"/>
        <end position="218"/>
    </location>
</feature>
<sequence length="235" mass="26946">MCLYVERWSEPVIVAEGIGDDEKMLKMLMDNIYSFSYAFFLLISIWNLMTCSRTPTSEDILMEELIEEKESRDSSSSLLSASRTSKETSKKYQNPKKKQSGKKGESAKAKQPRQPRTPHRTRTNEPAFDPQRGRTPVNKIERIARGEKKDKDAYPTFDDAPSDWDDEKKERLKPRQPVLNAKEKAIAMGAKRDQSAYPTMDDIPSDWETKESRIEIGPKKRAAKNVAKKGGKRKK</sequence>
<proteinExistence type="predicted"/>
<evidence type="ECO:0000313" key="3">
    <source>
        <dbReference type="EMBL" id="KAK6752947.1"/>
    </source>
</evidence>
<feature type="compositionally biased region" description="Basic residues" evidence="1">
    <location>
        <begin position="219"/>
        <end position="235"/>
    </location>
</feature>
<feature type="compositionally biased region" description="Basic and acidic residues" evidence="1">
    <location>
        <begin position="139"/>
        <end position="153"/>
    </location>
</feature>
<feature type="region of interest" description="Disordered" evidence="1">
    <location>
        <begin position="189"/>
        <end position="235"/>
    </location>
</feature>
<keyword evidence="2" id="KW-0812">Transmembrane</keyword>